<evidence type="ECO:0000256" key="1">
    <source>
        <dbReference type="SAM" id="MobiDB-lite"/>
    </source>
</evidence>
<accession>A0A6J5NR27</accession>
<name>A0A6J5NR27_9CAUD</name>
<feature type="region of interest" description="Disordered" evidence="1">
    <location>
        <begin position="116"/>
        <end position="137"/>
    </location>
</feature>
<sequence length="233" mass="25915">MHDKTQLDAKLLRHVTGMRLAREIYHQVFPSQGFTSEHDRVLRAYAAHVLEMKLVPAELYDVVNPTAKQATDAWELCRPYAKSHLKKNLSNVTARIGVEPRNVAVLDEVATEPTCAPPSSRKITLSKGTETPAVSEPVEKKAAKVVDTPAVTLIAHRLNQDLSERLAPMRLMPDLVPVARAEAIDRLLKSPDVTKTPYTEVLAQCAKLFRDALLRRFVAKELAESVLSPEVVK</sequence>
<reference evidence="2" key="1">
    <citation type="submission" date="2020-04" db="EMBL/GenBank/DDBJ databases">
        <authorList>
            <person name="Chiriac C."/>
            <person name="Salcher M."/>
            <person name="Ghai R."/>
            <person name="Kavagutti S V."/>
        </authorList>
    </citation>
    <scope>NUCLEOTIDE SEQUENCE</scope>
</reference>
<protein>
    <submittedName>
        <fullName evidence="2">Uncharacterized protein</fullName>
    </submittedName>
</protein>
<organism evidence="2">
    <name type="scientific">uncultured Caudovirales phage</name>
    <dbReference type="NCBI Taxonomy" id="2100421"/>
    <lineage>
        <taxon>Viruses</taxon>
        <taxon>Duplodnaviria</taxon>
        <taxon>Heunggongvirae</taxon>
        <taxon>Uroviricota</taxon>
        <taxon>Caudoviricetes</taxon>
        <taxon>Peduoviridae</taxon>
        <taxon>Maltschvirus</taxon>
        <taxon>Maltschvirus maltsch</taxon>
    </lineage>
</organism>
<gene>
    <name evidence="2" type="ORF">UFOVP777_28</name>
</gene>
<dbReference type="EMBL" id="LR796723">
    <property type="protein sequence ID" value="CAB4162210.1"/>
    <property type="molecule type" value="Genomic_DNA"/>
</dbReference>
<evidence type="ECO:0000313" key="2">
    <source>
        <dbReference type="EMBL" id="CAB4162210.1"/>
    </source>
</evidence>
<proteinExistence type="predicted"/>